<dbReference type="Proteomes" id="UP000187429">
    <property type="component" value="Unassembled WGS sequence"/>
</dbReference>
<dbReference type="PRINTS" id="PR00983">
    <property type="entry name" value="TRNASYNTHCYS"/>
</dbReference>
<name>A0A1R1XAI3_9FUNG</name>
<reference evidence="13" key="1">
    <citation type="submission" date="2017-01" db="EMBL/GenBank/DDBJ databases">
        <authorList>
            <person name="Wang Y."/>
            <person name="White M."/>
            <person name="Kvist S."/>
            <person name="Moncalvo J.-M."/>
        </authorList>
    </citation>
    <scope>NUCLEOTIDE SEQUENCE [LARGE SCALE GENOMIC DNA]</scope>
    <source>
        <strain evidence="13">ID-206-W2</strain>
    </source>
</reference>
<dbReference type="SUPFAM" id="SSF47323">
    <property type="entry name" value="Anticodon-binding domain of a subclass of class I aminoacyl-tRNA synthetases"/>
    <property type="match status" value="1"/>
</dbReference>
<dbReference type="PANTHER" id="PTHR10890">
    <property type="entry name" value="CYSTEINYL-TRNA SYNTHETASE"/>
    <property type="match status" value="1"/>
</dbReference>
<sequence>MNHFFGCFKRSPYTSLIAFNKFSFHTCNSAPFSASNPAHLNHPIHSSLSYTLNNSSKFKKAPTHLLPHNKLTFSKNTLFNLSYSCLSKPSTSPQTSSIKMSASNLNPTWLQPAPELNRDSLKIYNSLTKTKVPFVPIKGNHVTWYGCGPTVYDSSHLGHARNYITFDFLKRILVDYFGYDVYMVMNITDIDDKIILRGRQSYLLETKKSSTLALDQQLIAEAIEAWKEYSYANIDPSLQSASDISSPQAVEQLSLQINLICSNIDPASNPKINLHKDVVLKALNAISSASQQLSNSQTSKENALELINNSSDIFATYLDARLGSSCSDPSIFKKFTQYWENDFMSDMLSLNVQKPDLLTRVTEFIPQIILFVQQIISNGYAYEADNSVYFNVAAFDGNNGHCYAKLEPKSKGNASLMEEGEGSLGLKLAGKRSSADFALWKASKPGEPSWDSPWGNGRPGWHIECSVMASEILGKQMDIHSGGIDLAFPHHDNELAQSEAHFGNKQWVNYFMHSGHLHIEGSKMSKSLKNFITIKEALNTYSARQLRICFLQQRWDSPSDYKHSSMEEALSVETTINNFFANTLAIYRRHSSESKVLTFGPAEKELASHVADTQNKVHQALCDSFDTPQAIRSLVELVNKANIYNRQATFNSDPSSLFMAARYISKITSIFGLGSFDSSLSKIGWNYNSAPSSNSNTSTSAIDNEQVVMPFINALSKFRDSVRQICKDSDIDKKSMLKLCDEMRDTILPELGVLLDDQEDGRALVKLANPDDLKAELDAKKAIEDAKRLKKLAMIEEKQKKAKAKLELSKIPHTEMFKLNAYAGMFKEFDSDGIPTIDNEGNEITKSKRKKLVKEYESQKKLHTEYLKTL</sequence>
<evidence type="ECO:0000256" key="4">
    <source>
        <dbReference type="ARBA" id="ARBA00022723"/>
    </source>
</evidence>
<dbReference type="InterPro" id="IPR015803">
    <property type="entry name" value="Cys-tRNA-ligase"/>
</dbReference>
<feature type="domain" description="tRNA synthetases class I catalytic" evidence="11">
    <location>
        <begin position="134"/>
        <end position="570"/>
    </location>
</feature>
<evidence type="ECO:0000256" key="7">
    <source>
        <dbReference type="ARBA" id="ARBA00022840"/>
    </source>
</evidence>
<dbReference type="AlphaFoldDB" id="A0A1R1XAI3"/>
<evidence type="ECO:0000256" key="8">
    <source>
        <dbReference type="ARBA" id="ARBA00022917"/>
    </source>
</evidence>
<dbReference type="EC" id="6.1.1.16" evidence="2"/>
<dbReference type="HAMAP" id="MF_00041">
    <property type="entry name" value="Cys_tRNA_synth"/>
    <property type="match status" value="1"/>
</dbReference>
<dbReference type="NCBIfam" id="TIGR00435">
    <property type="entry name" value="cysS"/>
    <property type="match status" value="1"/>
</dbReference>
<dbReference type="Gene3D" id="1.20.120.1910">
    <property type="entry name" value="Cysteine-tRNA ligase, C-terminal anti-codon recognition domain"/>
    <property type="match status" value="1"/>
</dbReference>
<accession>A0A1R1XAI3</accession>
<evidence type="ECO:0000256" key="2">
    <source>
        <dbReference type="ARBA" id="ARBA00012832"/>
    </source>
</evidence>
<proteinExistence type="inferred from homology"/>
<protein>
    <recommendedName>
        <fullName evidence="2">cysteine--tRNA ligase</fullName>
        <ecNumber evidence="2">6.1.1.16</ecNumber>
    </recommendedName>
    <alternativeName>
        <fullName evidence="10">Cysteinyl-tRNA synthetase</fullName>
    </alternativeName>
</protein>
<dbReference type="SUPFAM" id="SSF52374">
    <property type="entry name" value="Nucleotidylyl transferase"/>
    <property type="match status" value="1"/>
</dbReference>
<evidence type="ECO:0000256" key="6">
    <source>
        <dbReference type="ARBA" id="ARBA00022833"/>
    </source>
</evidence>
<dbReference type="OrthoDB" id="438179at2759"/>
<keyword evidence="13" id="KW-1185">Reference proteome</keyword>
<keyword evidence="8" id="KW-0648">Protein biosynthesis</keyword>
<dbReference type="PANTHER" id="PTHR10890:SF3">
    <property type="entry name" value="CYSTEINE--TRNA LIGASE, CYTOPLASMIC"/>
    <property type="match status" value="1"/>
</dbReference>
<keyword evidence="5" id="KW-0547">Nucleotide-binding</keyword>
<dbReference type="Pfam" id="PF01406">
    <property type="entry name" value="tRNA-synt_1e"/>
    <property type="match status" value="1"/>
</dbReference>
<evidence type="ECO:0000256" key="3">
    <source>
        <dbReference type="ARBA" id="ARBA00022598"/>
    </source>
</evidence>
<keyword evidence="4" id="KW-0479">Metal-binding</keyword>
<dbReference type="GO" id="GO:0004817">
    <property type="term" value="F:cysteine-tRNA ligase activity"/>
    <property type="evidence" value="ECO:0007669"/>
    <property type="project" value="UniProtKB-EC"/>
</dbReference>
<keyword evidence="6" id="KW-0862">Zinc</keyword>
<evidence type="ECO:0000256" key="1">
    <source>
        <dbReference type="ARBA" id="ARBA00001947"/>
    </source>
</evidence>
<gene>
    <name evidence="12" type="ORF">AYI69_g9759</name>
</gene>
<dbReference type="GO" id="GO:0046872">
    <property type="term" value="F:metal ion binding"/>
    <property type="evidence" value="ECO:0007669"/>
    <property type="project" value="UniProtKB-KW"/>
</dbReference>
<evidence type="ECO:0000313" key="12">
    <source>
        <dbReference type="EMBL" id="OMJ11629.1"/>
    </source>
</evidence>
<dbReference type="InterPro" id="IPR024909">
    <property type="entry name" value="Cys-tRNA/MSH_ligase"/>
</dbReference>
<evidence type="ECO:0000259" key="11">
    <source>
        <dbReference type="Pfam" id="PF01406"/>
    </source>
</evidence>
<organism evidence="12 13">
    <name type="scientific">Smittium culicis</name>
    <dbReference type="NCBI Taxonomy" id="133412"/>
    <lineage>
        <taxon>Eukaryota</taxon>
        <taxon>Fungi</taxon>
        <taxon>Fungi incertae sedis</taxon>
        <taxon>Zoopagomycota</taxon>
        <taxon>Kickxellomycotina</taxon>
        <taxon>Harpellomycetes</taxon>
        <taxon>Harpellales</taxon>
        <taxon>Legeriomycetaceae</taxon>
        <taxon>Smittium</taxon>
    </lineage>
</organism>
<keyword evidence="3 12" id="KW-0436">Ligase</keyword>
<dbReference type="InterPro" id="IPR014729">
    <property type="entry name" value="Rossmann-like_a/b/a_fold"/>
</dbReference>
<dbReference type="GO" id="GO:0005737">
    <property type="term" value="C:cytoplasm"/>
    <property type="evidence" value="ECO:0007669"/>
    <property type="project" value="TreeGrafter"/>
</dbReference>
<dbReference type="EMBL" id="LSSM01005955">
    <property type="protein sequence ID" value="OMJ11629.1"/>
    <property type="molecule type" value="Genomic_DNA"/>
</dbReference>
<keyword evidence="9" id="KW-0030">Aminoacyl-tRNA synthetase</keyword>
<keyword evidence="7" id="KW-0067">ATP-binding</keyword>
<evidence type="ECO:0000256" key="5">
    <source>
        <dbReference type="ARBA" id="ARBA00022741"/>
    </source>
</evidence>
<dbReference type="GO" id="GO:0006423">
    <property type="term" value="P:cysteinyl-tRNA aminoacylation"/>
    <property type="evidence" value="ECO:0007669"/>
    <property type="project" value="InterPro"/>
</dbReference>
<dbReference type="CDD" id="cd00672">
    <property type="entry name" value="CysRS_core"/>
    <property type="match status" value="1"/>
</dbReference>
<dbReference type="InterPro" id="IPR032678">
    <property type="entry name" value="tRNA-synt_1_cat_dom"/>
</dbReference>
<dbReference type="GO" id="GO:0005524">
    <property type="term" value="F:ATP binding"/>
    <property type="evidence" value="ECO:0007669"/>
    <property type="project" value="UniProtKB-KW"/>
</dbReference>
<comment type="cofactor">
    <cofactor evidence="1">
        <name>Zn(2+)</name>
        <dbReference type="ChEBI" id="CHEBI:29105"/>
    </cofactor>
</comment>
<dbReference type="InterPro" id="IPR009080">
    <property type="entry name" value="tRNAsynth_Ia_anticodon-bd"/>
</dbReference>
<evidence type="ECO:0000256" key="10">
    <source>
        <dbReference type="ARBA" id="ARBA00031499"/>
    </source>
</evidence>
<dbReference type="Gene3D" id="3.40.50.620">
    <property type="entry name" value="HUPs"/>
    <property type="match status" value="2"/>
</dbReference>
<evidence type="ECO:0000313" key="13">
    <source>
        <dbReference type="Proteomes" id="UP000187429"/>
    </source>
</evidence>
<evidence type="ECO:0000256" key="9">
    <source>
        <dbReference type="ARBA" id="ARBA00023146"/>
    </source>
</evidence>
<comment type="caution">
    <text evidence="12">The sequence shown here is derived from an EMBL/GenBank/DDBJ whole genome shotgun (WGS) entry which is preliminary data.</text>
</comment>